<evidence type="ECO:0008006" key="3">
    <source>
        <dbReference type="Google" id="ProtNLM"/>
    </source>
</evidence>
<protein>
    <recommendedName>
        <fullName evidence="3">Alginate export domain-containing protein</fullName>
    </recommendedName>
</protein>
<reference evidence="1 2" key="1">
    <citation type="journal article" date="2019" name="Int. J. Syst. Evol. Microbiol.">
        <title>The Global Catalogue of Microorganisms (GCM) 10K type strain sequencing project: providing services to taxonomists for standard genome sequencing and annotation.</title>
        <authorList>
            <consortium name="The Broad Institute Genomics Platform"/>
            <consortium name="The Broad Institute Genome Sequencing Center for Infectious Disease"/>
            <person name="Wu L."/>
            <person name="Ma J."/>
        </authorList>
    </citation>
    <scope>NUCLEOTIDE SEQUENCE [LARGE SCALE GENOMIC DNA]</scope>
    <source>
        <strain evidence="1 2">JCM 13378</strain>
    </source>
</reference>
<name>A0ABN0WVG5_9ALTE</name>
<comment type="caution">
    <text evidence="1">The sequence shown here is derived from an EMBL/GenBank/DDBJ whole genome shotgun (WGS) entry which is preliminary data.</text>
</comment>
<dbReference type="EMBL" id="BAAAEI010000006">
    <property type="protein sequence ID" value="GAA0347623.1"/>
    <property type="molecule type" value="Genomic_DNA"/>
</dbReference>
<gene>
    <name evidence="1" type="ORF">GCM10009092_10000</name>
</gene>
<evidence type="ECO:0000313" key="2">
    <source>
        <dbReference type="Proteomes" id="UP001501757"/>
    </source>
</evidence>
<dbReference type="Proteomes" id="UP001501757">
    <property type="component" value="Unassembled WGS sequence"/>
</dbReference>
<evidence type="ECO:0000313" key="1">
    <source>
        <dbReference type="EMBL" id="GAA0347623.1"/>
    </source>
</evidence>
<dbReference type="RefSeq" id="WP_343842494.1">
    <property type="nucleotide sequence ID" value="NZ_BAAAEI010000006.1"/>
</dbReference>
<keyword evidence="2" id="KW-1185">Reference proteome</keyword>
<sequence>MRLLLLSFLPLALQAQESAVQFDNRLSLYSGMSDGSLYESRLQWDGKAAISLDDSLDLRFSGYLWSDSQANLSGEHQAAYLREAFVSFTWQGLNWQLGKQVHSWSKLDNLVNFEQVTARDFSRFILSNFDDSARGQWMLSATRATEQGQWQWLVAPTTQVHKLPHQGDRYEFKAPRLRFGFPYVANASTAKVANSAGSPLVAMRYEGYSQEWQWSVQARYGDDFEPLARWQQNPDAQPQLNTFYKKRGTVGASASRQLGEAVLRAELLLSPSRYFNTHDQGQLGITRHHQLAAGLGIDVNGPWDTFVNLQLVWDQVLSPAETLVRPATDRIWSLTLRRDFAAQRWLSEMRWYGSNAGDGLVRLALTYIASDNLELKAGVDWFYGANNGYFGQYSELDQLNVQAHWYF</sequence>
<accession>A0ABN0WVG5</accession>
<organism evidence="1 2">
    <name type="scientific">Bowmanella denitrificans</name>
    <dbReference type="NCBI Taxonomy" id="366582"/>
    <lineage>
        <taxon>Bacteria</taxon>
        <taxon>Pseudomonadati</taxon>
        <taxon>Pseudomonadota</taxon>
        <taxon>Gammaproteobacteria</taxon>
        <taxon>Alteromonadales</taxon>
        <taxon>Alteromonadaceae</taxon>
        <taxon>Bowmanella</taxon>
    </lineage>
</organism>
<proteinExistence type="predicted"/>